<dbReference type="InterPro" id="IPR013328">
    <property type="entry name" value="6PGD_dom2"/>
</dbReference>
<dbReference type="InterPro" id="IPR015815">
    <property type="entry name" value="HIBADH-related"/>
</dbReference>
<comment type="caution">
    <text evidence="7">The sequence shown here is derived from an EMBL/GenBank/DDBJ whole genome shotgun (WGS) entry which is preliminary data.</text>
</comment>
<dbReference type="SUPFAM" id="SSF48179">
    <property type="entry name" value="6-phosphogluconate dehydrogenase C-terminal domain-like"/>
    <property type="match status" value="1"/>
</dbReference>
<proteinExistence type="inferred from homology"/>
<sequence length="287" mass="29525">MTTTALLGAGIMGAAMAPNLARAGIRPTVWNRTRAKAEPLAAHGATLVDTPAEAVRDADVIITMLTDGDAVLAAMEAAAPALRPGQIWAQMSTIGVDAVAPLAAFAADHGLTFVDAPVQGTRQPAEQGALVILAAGPQDARAALAPVFDAVGKKTLWLDEDGASGAGTRLKLAAVAYGITLTSILAESLALTKALGLDPALFGEVVTGGPMDSPYLQAKLVSVLAGDFTPSFALRNAEKDTRLITEAAASANVRLDMAEAARERFRRALDQGHGDLDMSATYHASFS</sequence>
<evidence type="ECO:0000256" key="2">
    <source>
        <dbReference type="ARBA" id="ARBA00023002"/>
    </source>
</evidence>
<keyword evidence="2" id="KW-0560">Oxidoreductase</keyword>
<dbReference type="Proteomes" id="UP000282674">
    <property type="component" value="Unassembled WGS sequence"/>
</dbReference>
<dbReference type="InterPro" id="IPR036291">
    <property type="entry name" value="NAD(P)-bd_dom_sf"/>
</dbReference>
<evidence type="ECO:0000256" key="1">
    <source>
        <dbReference type="ARBA" id="ARBA00009080"/>
    </source>
</evidence>
<dbReference type="RefSeq" id="WP_122197019.1">
    <property type="nucleotide sequence ID" value="NZ_JBHSKC010000002.1"/>
</dbReference>
<dbReference type="SUPFAM" id="SSF51735">
    <property type="entry name" value="NAD(P)-binding Rossmann-fold domains"/>
    <property type="match status" value="1"/>
</dbReference>
<dbReference type="EMBL" id="RFFG01000051">
    <property type="protein sequence ID" value="RMI40676.1"/>
    <property type="molecule type" value="Genomic_DNA"/>
</dbReference>
<dbReference type="OrthoDB" id="3185659at2"/>
<dbReference type="PANTHER" id="PTHR43580">
    <property type="entry name" value="OXIDOREDUCTASE GLYR1-RELATED"/>
    <property type="match status" value="1"/>
</dbReference>
<comment type="similarity">
    <text evidence="1">Belongs to the HIBADH-related family.</text>
</comment>
<dbReference type="GO" id="GO:0050661">
    <property type="term" value="F:NADP binding"/>
    <property type="evidence" value="ECO:0007669"/>
    <property type="project" value="InterPro"/>
</dbReference>
<dbReference type="AlphaFoldDB" id="A0A3M2LU92"/>
<dbReference type="InterPro" id="IPR008927">
    <property type="entry name" value="6-PGluconate_DH-like_C_sf"/>
</dbReference>
<dbReference type="GO" id="GO:0016491">
    <property type="term" value="F:oxidoreductase activity"/>
    <property type="evidence" value="ECO:0007669"/>
    <property type="project" value="UniProtKB-KW"/>
</dbReference>
<keyword evidence="3" id="KW-0520">NAD</keyword>
<evidence type="ECO:0000259" key="5">
    <source>
        <dbReference type="Pfam" id="PF03446"/>
    </source>
</evidence>
<evidence type="ECO:0000256" key="4">
    <source>
        <dbReference type="PIRSR" id="PIRSR000103-1"/>
    </source>
</evidence>
<accession>A0A3M2LU92</accession>
<dbReference type="Pfam" id="PF14833">
    <property type="entry name" value="NAD_binding_11"/>
    <property type="match status" value="1"/>
</dbReference>
<dbReference type="InterPro" id="IPR029154">
    <property type="entry name" value="HIBADH-like_NADP-bd"/>
</dbReference>
<dbReference type="Pfam" id="PF03446">
    <property type="entry name" value="NAD_binding_2"/>
    <property type="match status" value="1"/>
</dbReference>
<gene>
    <name evidence="7" type="ORF">EBO15_25765</name>
</gene>
<dbReference type="GO" id="GO:0051287">
    <property type="term" value="F:NAD binding"/>
    <property type="evidence" value="ECO:0007669"/>
    <property type="project" value="InterPro"/>
</dbReference>
<keyword evidence="8" id="KW-1185">Reference proteome</keyword>
<name>A0A3M2LU92_9ACTN</name>
<feature type="domain" description="6-phosphogluconate dehydrogenase NADP-binding" evidence="5">
    <location>
        <begin position="5"/>
        <end position="157"/>
    </location>
</feature>
<dbReference type="InterPro" id="IPR051265">
    <property type="entry name" value="HIBADH-related_NP60_sf"/>
</dbReference>
<dbReference type="PANTHER" id="PTHR43580:SF2">
    <property type="entry name" value="CYTOKINE-LIKE NUCLEAR FACTOR N-PAC"/>
    <property type="match status" value="1"/>
</dbReference>
<dbReference type="Gene3D" id="1.10.1040.10">
    <property type="entry name" value="N-(1-d-carboxylethyl)-l-norvaline Dehydrogenase, domain 2"/>
    <property type="match status" value="1"/>
</dbReference>
<evidence type="ECO:0000313" key="7">
    <source>
        <dbReference type="EMBL" id="RMI40676.1"/>
    </source>
</evidence>
<evidence type="ECO:0000259" key="6">
    <source>
        <dbReference type="Pfam" id="PF14833"/>
    </source>
</evidence>
<dbReference type="PIRSF" id="PIRSF000103">
    <property type="entry name" value="HIBADH"/>
    <property type="match status" value="1"/>
</dbReference>
<dbReference type="InterPro" id="IPR006115">
    <property type="entry name" value="6PGDH_NADP-bd"/>
</dbReference>
<evidence type="ECO:0000256" key="3">
    <source>
        <dbReference type="ARBA" id="ARBA00023027"/>
    </source>
</evidence>
<dbReference type="Gene3D" id="3.40.50.720">
    <property type="entry name" value="NAD(P)-binding Rossmann-like Domain"/>
    <property type="match status" value="1"/>
</dbReference>
<organism evidence="7 8">
    <name type="scientific">Actinomadura harenae</name>
    <dbReference type="NCBI Taxonomy" id="2483351"/>
    <lineage>
        <taxon>Bacteria</taxon>
        <taxon>Bacillati</taxon>
        <taxon>Actinomycetota</taxon>
        <taxon>Actinomycetes</taxon>
        <taxon>Streptosporangiales</taxon>
        <taxon>Thermomonosporaceae</taxon>
        <taxon>Actinomadura</taxon>
    </lineage>
</organism>
<reference evidence="7 8" key="1">
    <citation type="submission" date="2018-10" db="EMBL/GenBank/DDBJ databases">
        <title>Isolation from soil.</title>
        <authorList>
            <person name="Hu J."/>
        </authorList>
    </citation>
    <scope>NUCLEOTIDE SEQUENCE [LARGE SCALE GENOMIC DNA]</scope>
    <source>
        <strain evidence="7 8">NEAU-Ht49</strain>
    </source>
</reference>
<feature type="active site" evidence="4">
    <location>
        <position position="171"/>
    </location>
</feature>
<feature type="domain" description="3-hydroxyisobutyrate dehydrogenase-like NAD-binding" evidence="6">
    <location>
        <begin position="165"/>
        <end position="283"/>
    </location>
</feature>
<protein>
    <submittedName>
        <fullName evidence="7">NAD(P)-dependent oxidoreductase</fullName>
    </submittedName>
</protein>
<evidence type="ECO:0000313" key="8">
    <source>
        <dbReference type="Proteomes" id="UP000282674"/>
    </source>
</evidence>